<dbReference type="Proteomes" id="UP000632498">
    <property type="component" value="Unassembled WGS sequence"/>
</dbReference>
<protein>
    <recommendedName>
        <fullName evidence="1">HTH cro/C1-type domain-containing protein</fullName>
    </recommendedName>
</protein>
<dbReference type="Pfam" id="PF01381">
    <property type="entry name" value="HTH_3"/>
    <property type="match status" value="1"/>
</dbReference>
<organism evidence="2 3">
    <name type="scientific">Terasakiella brassicae</name>
    <dbReference type="NCBI Taxonomy" id="1634917"/>
    <lineage>
        <taxon>Bacteria</taxon>
        <taxon>Pseudomonadati</taxon>
        <taxon>Pseudomonadota</taxon>
        <taxon>Alphaproteobacteria</taxon>
        <taxon>Rhodospirillales</taxon>
        <taxon>Terasakiellaceae</taxon>
        <taxon>Terasakiella</taxon>
    </lineage>
</organism>
<dbReference type="SMART" id="SM00530">
    <property type="entry name" value="HTH_XRE"/>
    <property type="match status" value="1"/>
</dbReference>
<dbReference type="AlphaFoldDB" id="A0A917C3U2"/>
<dbReference type="InterPro" id="IPR010982">
    <property type="entry name" value="Lambda_DNA-bd_dom_sf"/>
</dbReference>
<dbReference type="RefSeq" id="WP_188664709.1">
    <property type="nucleotide sequence ID" value="NZ_BMHV01000014.1"/>
</dbReference>
<reference evidence="2" key="2">
    <citation type="submission" date="2020-09" db="EMBL/GenBank/DDBJ databases">
        <authorList>
            <person name="Sun Q."/>
            <person name="Zhou Y."/>
        </authorList>
    </citation>
    <scope>NUCLEOTIDE SEQUENCE</scope>
    <source>
        <strain evidence="2">CGMCC 1.15254</strain>
    </source>
</reference>
<accession>A0A917C3U2</accession>
<proteinExistence type="predicted"/>
<dbReference type="EMBL" id="BMHV01000014">
    <property type="protein sequence ID" value="GGF66808.1"/>
    <property type="molecule type" value="Genomic_DNA"/>
</dbReference>
<dbReference type="PROSITE" id="PS50943">
    <property type="entry name" value="HTH_CROC1"/>
    <property type="match status" value="1"/>
</dbReference>
<dbReference type="CDD" id="cd00093">
    <property type="entry name" value="HTH_XRE"/>
    <property type="match status" value="1"/>
</dbReference>
<name>A0A917C3U2_9PROT</name>
<evidence type="ECO:0000313" key="3">
    <source>
        <dbReference type="Proteomes" id="UP000632498"/>
    </source>
</evidence>
<evidence type="ECO:0000259" key="1">
    <source>
        <dbReference type="PROSITE" id="PS50943"/>
    </source>
</evidence>
<reference evidence="2" key="1">
    <citation type="journal article" date="2014" name="Int. J. Syst. Evol. Microbiol.">
        <title>Complete genome sequence of Corynebacterium casei LMG S-19264T (=DSM 44701T), isolated from a smear-ripened cheese.</title>
        <authorList>
            <consortium name="US DOE Joint Genome Institute (JGI-PGF)"/>
            <person name="Walter F."/>
            <person name="Albersmeier A."/>
            <person name="Kalinowski J."/>
            <person name="Ruckert C."/>
        </authorList>
    </citation>
    <scope>NUCLEOTIDE SEQUENCE</scope>
    <source>
        <strain evidence="2">CGMCC 1.15254</strain>
    </source>
</reference>
<dbReference type="InterPro" id="IPR001387">
    <property type="entry name" value="Cro/C1-type_HTH"/>
</dbReference>
<gene>
    <name evidence="2" type="ORF">GCM10011332_21150</name>
</gene>
<comment type="caution">
    <text evidence="2">The sequence shown here is derived from an EMBL/GenBank/DDBJ whole genome shotgun (WGS) entry which is preliminary data.</text>
</comment>
<dbReference type="SUPFAM" id="SSF47413">
    <property type="entry name" value="lambda repressor-like DNA-binding domains"/>
    <property type="match status" value="1"/>
</dbReference>
<feature type="domain" description="HTH cro/C1-type" evidence="1">
    <location>
        <begin position="5"/>
        <end position="59"/>
    </location>
</feature>
<dbReference type="GO" id="GO:0003677">
    <property type="term" value="F:DNA binding"/>
    <property type="evidence" value="ECO:0007669"/>
    <property type="project" value="InterPro"/>
</dbReference>
<keyword evidence="3" id="KW-1185">Reference proteome</keyword>
<sequence>MKLNFREMRNRAGYTLETAADRMGLSPSQVSRIESGTSDTSLRRTQEFAQLYGCTAAELIRDPKDGVVETFHLTILKDVILGVDGFITKNQLDLTSDRKAELIVSFFKMEADRLKDDPTGEVDLDRYQSIIAALT</sequence>
<evidence type="ECO:0000313" key="2">
    <source>
        <dbReference type="EMBL" id="GGF66808.1"/>
    </source>
</evidence>
<dbReference type="Gene3D" id="1.10.260.40">
    <property type="entry name" value="lambda repressor-like DNA-binding domains"/>
    <property type="match status" value="1"/>
</dbReference>